<feature type="transmembrane region" description="Helical" evidence="1">
    <location>
        <begin position="160"/>
        <end position="181"/>
    </location>
</feature>
<keyword evidence="1" id="KW-1133">Transmembrane helix</keyword>
<keyword evidence="1" id="KW-0812">Transmembrane</keyword>
<dbReference type="RefSeq" id="WP_037618337.1">
    <property type="nucleotide sequence ID" value="NZ_JPEN01000110.1"/>
</dbReference>
<evidence type="ECO:0000313" key="2">
    <source>
        <dbReference type="EMBL" id="KGM36287.1"/>
    </source>
</evidence>
<name>A0A0A0DH26_9STRE</name>
<feature type="transmembrane region" description="Helical" evidence="1">
    <location>
        <begin position="16"/>
        <end position="36"/>
    </location>
</feature>
<feature type="transmembrane region" description="Helical" evidence="1">
    <location>
        <begin position="239"/>
        <end position="263"/>
    </location>
</feature>
<protein>
    <submittedName>
        <fullName evidence="2">ABC transporter, ATP-binding protein</fullName>
    </submittedName>
</protein>
<evidence type="ECO:0000256" key="1">
    <source>
        <dbReference type="SAM" id="Phobius"/>
    </source>
</evidence>
<keyword evidence="2" id="KW-0547">Nucleotide-binding</keyword>
<feature type="transmembrane region" description="Helical" evidence="1">
    <location>
        <begin position="56"/>
        <end position="86"/>
    </location>
</feature>
<feature type="transmembrane region" description="Helical" evidence="1">
    <location>
        <begin position="193"/>
        <end position="214"/>
    </location>
</feature>
<organism evidence="2 3">
    <name type="scientific">Streptococcus sinensis</name>
    <dbReference type="NCBI Taxonomy" id="176090"/>
    <lineage>
        <taxon>Bacteria</taxon>
        <taxon>Bacillati</taxon>
        <taxon>Bacillota</taxon>
        <taxon>Bacilli</taxon>
        <taxon>Lactobacillales</taxon>
        <taxon>Streptococcaceae</taxon>
        <taxon>Streptococcus</taxon>
    </lineage>
</organism>
<dbReference type="Proteomes" id="UP000030019">
    <property type="component" value="Unassembled WGS sequence"/>
</dbReference>
<reference evidence="2 3" key="1">
    <citation type="submission" date="2014-06" db="EMBL/GenBank/DDBJ databases">
        <authorList>
            <person name="Teng J.L."/>
            <person name="Huang Y."/>
            <person name="Tse H."/>
            <person name="Lau S.K."/>
            <person name="Woo P.C."/>
        </authorList>
    </citation>
    <scope>NUCLEOTIDE SEQUENCE [LARGE SCALE GENOMIC DNA]</scope>
    <source>
        <strain evidence="2 3">HKU4</strain>
    </source>
</reference>
<dbReference type="EMBL" id="JPEN01000110">
    <property type="protein sequence ID" value="KGM36287.1"/>
    <property type="molecule type" value="Genomic_DNA"/>
</dbReference>
<dbReference type="STRING" id="176090.SSIN_1926"/>
<keyword evidence="1" id="KW-0472">Membrane</keyword>
<sequence length="270" mass="30956">MFGKLLKYEFKATYKWYLILIAVLAALSILMGITAVSTTTSSQLQSNYDSSTSVYWALYGFLILLLVSAASGVYLSNIIITIVRFYKNIFGREGYLTWTLPVTTHQVLLAKLLTAITWSLLCTISLGLSFSCLLFTAFTISRTNIADLFDFFKNMDVAYILLYLVRQFLQLVSGILFLYLSMAIGHLFKNNRILMSILFAFLLWIALGSISLFIPNGGFFSWFNELYYNFSGRSVLKSFIFSFAYIYEIIKIIGFYFAVYFICKYKLNLQ</sequence>
<keyword evidence="2" id="KW-0067">ATP-binding</keyword>
<comment type="caution">
    <text evidence="2">The sequence shown here is derived from an EMBL/GenBank/DDBJ whole genome shotgun (WGS) entry which is preliminary data.</text>
</comment>
<proteinExistence type="predicted"/>
<evidence type="ECO:0000313" key="3">
    <source>
        <dbReference type="Proteomes" id="UP000030019"/>
    </source>
</evidence>
<dbReference type="eggNOG" id="COG1131">
    <property type="taxonomic scope" value="Bacteria"/>
</dbReference>
<dbReference type="GO" id="GO:0005524">
    <property type="term" value="F:ATP binding"/>
    <property type="evidence" value="ECO:0007669"/>
    <property type="project" value="UniProtKB-KW"/>
</dbReference>
<keyword evidence="3" id="KW-1185">Reference proteome</keyword>
<dbReference type="PATRIC" id="fig|176090.4.peg.1872"/>
<gene>
    <name evidence="2" type="ORF">SSIN_1926</name>
</gene>
<feature type="transmembrane region" description="Helical" evidence="1">
    <location>
        <begin position="107"/>
        <end position="140"/>
    </location>
</feature>
<accession>A0A0A0DH26</accession>
<dbReference type="AlphaFoldDB" id="A0A0A0DH26"/>